<reference evidence="2 3" key="2">
    <citation type="journal article" date="2016" name="Environ. Microbiol. Rep.">
        <title>Metagenomic evidence for the presence of phototrophic Gemmatimonadetes bacteria in diverse environments.</title>
        <authorList>
            <person name="Zeng Y."/>
            <person name="Baumbach J."/>
            <person name="Barbosa E.G."/>
            <person name="Azevedo V."/>
            <person name="Zhang C."/>
            <person name="Koblizek M."/>
        </authorList>
    </citation>
    <scope>NUCLEOTIDE SEQUENCE [LARGE SCALE GENOMIC DNA]</scope>
    <source>
        <strain evidence="2 3">AP64</strain>
    </source>
</reference>
<evidence type="ECO:0000259" key="1">
    <source>
        <dbReference type="SMART" id="SM00507"/>
    </source>
</evidence>
<keyword evidence="3" id="KW-1185">Reference proteome</keyword>
<organism evidence="2 3">
    <name type="scientific">Gemmatimonas phototrophica</name>
    <dbReference type="NCBI Taxonomy" id="1379270"/>
    <lineage>
        <taxon>Bacteria</taxon>
        <taxon>Pseudomonadati</taxon>
        <taxon>Gemmatimonadota</taxon>
        <taxon>Gemmatimonadia</taxon>
        <taxon>Gemmatimonadales</taxon>
        <taxon>Gemmatimonadaceae</taxon>
        <taxon>Gemmatimonas</taxon>
    </lineage>
</organism>
<dbReference type="OrthoDB" id="9802901at2"/>
<accession>A0A143BMJ9</accession>
<dbReference type="KEGG" id="gph:GEMMAAP_14800"/>
<dbReference type="PANTHER" id="PTHR33877">
    <property type="entry name" value="SLL1193 PROTEIN"/>
    <property type="match status" value="1"/>
</dbReference>
<gene>
    <name evidence="2" type="ORF">GEMMAAP_14800</name>
</gene>
<protein>
    <recommendedName>
        <fullName evidence="1">HNH nuclease domain-containing protein</fullName>
    </recommendedName>
</protein>
<evidence type="ECO:0000313" key="3">
    <source>
        <dbReference type="Proteomes" id="UP000076404"/>
    </source>
</evidence>
<sequence>MKRQEIFARDGYRCAYCGLVHEPDALSVDHVQPRMRGGDGSPGNLVTACRGCNTIKGGRPLAAFLAEEPERRRNFFALARYVWPRHLKAVAEELARRGVIDAPTELVEGIRGLRSSEAIAKLLQQQEGQQDNSDSEGE</sequence>
<dbReference type="GO" id="GO:0008270">
    <property type="term" value="F:zinc ion binding"/>
    <property type="evidence" value="ECO:0007669"/>
    <property type="project" value="InterPro"/>
</dbReference>
<dbReference type="PANTHER" id="PTHR33877:SF2">
    <property type="entry name" value="OS07G0170200 PROTEIN"/>
    <property type="match status" value="1"/>
</dbReference>
<dbReference type="RefSeq" id="WP_043579436.1">
    <property type="nucleotide sequence ID" value="NZ_CP011454.1"/>
</dbReference>
<proteinExistence type="predicted"/>
<feature type="domain" description="HNH nuclease" evidence="1">
    <location>
        <begin position="1"/>
        <end position="54"/>
    </location>
</feature>
<dbReference type="InterPro" id="IPR002711">
    <property type="entry name" value="HNH"/>
</dbReference>
<dbReference type="AlphaFoldDB" id="A0A143BMJ9"/>
<dbReference type="CDD" id="cd00085">
    <property type="entry name" value="HNHc"/>
    <property type="match status" value="1"/>
</dbReference>
<dbReference type="Gene3D" id="1.10.30.50">
    <property type="match status" value="1"/>
</dbReference>
<dbReference type="GO" id="GO:0003676">
    <property type="term" value="F:nucleic acid binding"/>
    <property type="evidence" value="ECO:0007669"/>
    <property type="project" value="InterPro"/>
</dbReference>
<dbReference type="Proteomes" id="UP000076404">
    <property type="component" value="Chromosome"/>
</dbReference>
<dbReference type="Pfam" id="PF01844">
    <property type="entry name" value="HNH"/>
    <property type="match status" value="1"/>
</dbReference>
<dbReference type="InterPro" id="IPR003615">
    <property type="entry name" value="HNH_nuc"/>
</dbReference>
<evidence type="ECO:0000313" key="2">
    <source>
        <dbReference type="EMBL" id="AMW05720.1"/>
    </source>
</evidence>
<dbReference type="EMBL" id="CP011454">
    <property type="protein sequence ID" value="AMW05720.1"/>
    <property type="molecule type" value="Genomic_DNA"/>
</dbReference>
<name>A0A143BMJ9_9BACT</name>
<dbReference type="InterPro" id="IPR052892">
    <property type="entry name" value="NA-targeting_endonuclease"/>
</dbReference>
<reference evidence="2 3" key="1">
    <citation type="journal article" date="2014" name="Proc. Natl. Acad. Sci. U.S.A.">
        <title>Functional type 2 photosynthetic reaction centers found in the rare bacterial phylum Gemmatimonadetes.</title>
        <authorList>
            <person name="Zeng Y."/>
            <person name="Feng F."/>
            <person name="Medova H."/>
            <person name="Dean J."/>
            <person name="Koblizek M."/>
        </authorList>
    </citation>
    <scope>NUCLEOTIDE SEQUENCE [LARGE SCALE GENOMIC DNA]</scope>
    <source>
        <strain evidence="2 3">AP64</strain>
    </source>
</reference>
<dbReference type="GO" id="GO:0004519">
    <property type="term" value="F:endonuclease activity"/>
    <property type="evidence" value="ECO:0007669"/>
    <property type="project" value="InterPro"/>
</dbReference>
<dbReference type="SMART" id="SM00507">
    <property type="entry name" value="HNHc"/>
    <property type="match status" value="1"/>
</dbReference>
<dbReference type="eggNOG" id="COG1403">
    <property type="taxonomic scope" value="Bacteria"/>
</dbReference>
<dbReference type="STRING" id="1379270.GEMMAAP_14800"/>